<evidence type="ECO:0000313" key="2">
    <source>
        <dbReference type="Proteomes" id="UP001241377"/>
    </source>
</evidence>
<accession>A0ACC2VCR0</accession>
<proteinExistence type="predicted"/>
<organism evidence="1 2">
    <name type="scientific">Naganishia cerealis</name>
    <dbReference type="NCBI Taxonomy" id="610337"/>
    <lineage>
        <taxon>Eukaryota</taxon>
        <taxon>Fungi</taxon>
        <taxon>Dikarya</taxon>
        <taxon>Basidiomycota</taxon>
        <taxon>Agaricomycotina</taxon>
        <taxon>Tremellomycetes</taxon>
        <taxon>Filobasidiales</taxon>
        <taxon>Filobasidiaceae</taxon>
        <taxon>Naganishia</taxon>
    </lineage>
</organism>
<protein>
    <submittedName>
        <fullName evidence="1">Uncharacterized protein</fullName>
    </submittedName>
</protein>
<reference evidence="1" key="1">
    <citation type="submission" date="2023-04" db="EMBL/GenBank/DDBJ databases">
        <title>Draft Genome sequencing of Naganishia species isolated from polar environments using Oxford Nanopore Technology.</title>
        <authorList>
            <person name="Leo P."/>
            <person name="Venkateswaran K."/>
        </authorList>
    </citation>
    <scope>NUCLEOTIDE SEQUENCE</scope>
    <source>
        <strain evidence="1">MNA-CCFEE 5261</strain>
    </source>
</reference>
<gene>
    <name evidence="1" type="ORF">QFC19_007012</name>
</gene>
<dbReference type="EMBL" id="JASBWR010000090">
    <property type="protein sequence ID" value="KAJ9096913.1"/>
    <property type="molecule type" value="Genomic_DNA"/>
</dbReference>
<name>A0ACC2VCR0_9TREE</name>
<sequence>MLQLSFLPDVLARVAPDISLDRHIAEGLRPCLREFYEFKPLKTTLGALNTSDGIPVVGSSIVKSGSTTVFCGISVGTVERDTTNTSKYASIYPVVEVSRGRSGAPTDEEMILSESLYELVLHSRIIPRESLRVTPGVAVINDRGTGHQSVLIYYPDINPDEYEILDKQRMVNHEMVLTAHLKVLSRDGPLFDICHKALVEALLNVRLPRMYINDTVDIRVPVRSRGNFGHLNSQQQLNIDANAEILKPLELETANIGLSSSFGVVNQSVLLAQLEGDAEETAATSRMNIITTKDKLQGFSLSGNIDRNMIKKAIELSQLRAELAP</sequence>
<dbReference type="Proteomes" id="UP001241377">
    <property type="component" value="Unassembled WGS sequence"/>
</dbReference>
<evidence type="ECO:0000313" key="1">
    <source>
        <dbReference type="EMBL" id="KAJ9096913.1"/>
    </source>
</evidence>
<comment type="caution">
    <text evidence="1">The sequence shown here is derived from an EMBL/GenBank/DDBJ whole genome shotgun (WGS) entry which is preliminary data.</text>
</comment>
<keyword evidence="2" id="KW-1185">Reference proteome</keyword>